<feature type="transmembrane region" description="Helical" evidence="7">
    <location>
        <begin position="310"/>
        <end position="332"/>
    </location>
</feature>
<comment type="subcellular location">
    <subcellularLocation>
        <location evidence="7">Cell membrane</location>
        <topology evidence="7">Multi-pass membrane protein</topology>
    </subcellularLocation>
    <subcellularLocation>
        <location evidence="1">Endomembrane system</location>
        <topology evidence="1">Multi-pass membrane protein</topology>
    </subcellularLocation>
    <subcellularLocation>
        <location evidence="8">Membrane</location>
        <topology evidence="8">Multi-pass membrane protein</topology>
    </subcellularLocation>
</comment>
<keyword evidence="6 7" id="KW-0472">Membrane</keyword>
<feature type="transmembrane region" description="Helical" evidence="7">
    <location>
        <begin position="392"/>
        <end position="412"/>
    </location>
</feature>
<evidence type="ECO:0000313" key="12">
    <source>
        <dbReference type="Proteomes" id="UP000248795"/>
    </source>
</evidence>
<dbReference type="Pfam" id="PF00361">
    <property type="entry name" value="Proton_antipo_M"/>
    <property type="match status" value="1"/>
</dbReference>
<dbReference type="PRINTS" id="PR01434">
    <property type="entry name" value="NADHDHGNASE5"/>
</dbReference>
<evidence type="ECO:0000256" key="6">
    <source>
        <dbReference type="ARBA" id="ARBA00023136"/>
    </source>
</evidence>
<evidence type="ECO:0000256" key="3">
    <source>
        <dbReference type="ARBA" id="ARBA00022475"/>
    </source>
</evidence>
<sequence length="519" mass="52591">MNALPPLTAFAPLVLLAVAALGLINPGRRPGLFPRIAEGAALAALALALAGLVQLLWTGPATPSLGSGAALLALRLDAVSVSMALLVSFVGWIVVRYARTYLDGEAREGRFHGLMLATLAAVLVLVQAGSLGVVVLGFIAIGVVLRQLLLFYPARAEARRAAAKFSLVWGAGDVALVIAALLIGVSLGTASLAEIGAKAASGLPLAADIGVAFLVLAAALKTAAFPLHGWLTEVMEAPTPVSALLHAGIINSGGVLLIALAPLVQASTGAMAALVMIGGLTALFGAAVMLTQSAVKTALAWSTVAQMGFMLLQCGLGLWTLALLHIVAHSLYKAHAFLSSGGAVRAVAAVGRPGPVAVPGVAAVAKAFLLALMLFAIVASLFSLVAPKSPQSLALGAILIFGVAYLVAQGLADAAPRALTLRTALASTAAAVAYFSFQLIAHALWGTSLPQPPEAGPLEWALIVLALVSFGIVAVAQALFPLWAHHPATAGLRVHLANGLYLNALLDRATGGFRATRAA</sequence>
<protein>
    <recommendedName>
        <fullName evidence="7">Probable inorganic carbon transporter subunit DabB</fullName>
    </recommendedName>
</protein>
<feature type="domain" description="NADH-Ubiquinone oxidoreductase (complex I) chain 5 N-terminal" evidence="10">
    <location>
        <begin position="72"/>
        <end position="111"/>
    </location>
</feature>
<dbReference type="EMBL" id="QKVK01000001">
    <property type="protein sequence ID" value="PZF78290.1"/>
    <property type="molecule type" value="Genomic_DNA"/>
</dbReference>
<dbReference type="Pfam" id="PF00662">
    <property type="entry name" value="Proton_antipo_N"/>
    <property type="match status" value="1"/>
</dbReference>
<keyword evidence="4 7" id="KW-0812">Transmembrane</keyword>
<evidence type="ECO:0000313" key="11">
    <source>
        <dbReference type="EMBL" id="PZF78290.1"/>
    </source>
</evidence>
<feature type="transmembrane region" description="Helical" evidence="7">
    <location>
        <begin position="116"/>
        <end position="145"/>
    </location>
</feature>
<dbReference type="PANTHER" id="PTHR42829:SF1">
    <property type="entry name" value="INORGANIC CARBON TRANSPORTER SUBUNIT DABB-RELATED"/>
    <property type="match status" value="1"/>
</dbReference>
<feature type="transmembrane region" description="Helical" evidence="7">
    <location>
        <begin position="244"/>
        <end position="264"/>
    </location>
</feature>
<feature type="transmembrane region" description="Helical" evidence="7">
    <location>
        <begin position="205"/>
        <end position="224"/>
    </location>
</feature>
<evidence type="ECO:0000256" key="4">
    <source>
        <dbReference type="ARBA" id="ARBA00022692"/>
    </source>
</evidence>
<evidence type="ECO:0000259" key="10">
    <source>
        <dbReference type="Pfam" id="PF00662"/>
    </source>
</evidence>
<accession>A0A2W2B079</accession>
<feature type="transmembrane region" description="Helical" evidence="7">
    <location>
        <begin position="174"/>
        <end position="193"/>
    </location>
</feature>
<evidence type="ECO:0000256" key="7">
    <source>
        <dbReference type="HAMAP-Rule" id="MF_00862"/>
    </source>
</evidence>
<name>A0A2W2B079_9HYPH</name>
<dbReference type="GO" id="GO:0042773">
    <property type="term" value="P:ATP synthesis coupled electron transport"/>
    <property type="evidence" value="ECO:0007669"/>
    <property type="project" value="InterPro"/>
</dbReference>
<feature type="transmembrane region" description="Helical" evidence="7">
    <location>
        <begin position="36"/>
        <end position="57"/>
    </location>
</feature>
<dbReference type="InterPro" id="IPR003945">
    <property type="entry name" value="NU5C-like"/>
</dbReference>
<feature type="transmembrane region" description="Helical" evidence="7">
    <location>
        <begin position="367"/>
        <end position="386"/>
    </location>
</feature>
<keyword evidence="12" id="KW-1185">Reference proteome</keyword>
<dbReference type="HAMAP" id="MF_00862">
    <property type="entry name" value="DabB"/>
    <property type="match status" value="1"/>
</dbReference>
<evidence type="ECO:0000256" key="1">
    <source>
        <dbReference type="ARBA" id="ARBA00004127"/>
    </source>
</evidence>
<comment type="subunit">
    <text evidence="7">Forms a complex with DabA.</text>
</comment>
<comment type="caution">
    <text evidence="11">The sequence shown here is derived from an EMBL/GenBank/DDBJ whole genome shotgun (WGS) entry which is preliminary data.</text>
</comment>
<evidence type="ECO:0000256" key="8">
    <source>
        <dbReference type="RuleBase" id="RU000320"/>
    </source>
</evidence>
<organism evidence="11 12">
    <name type="scientific">Aestuariivirga litoralis</name>
    <dbReference type="NCBI Taxonomy" id="2650924"/>
    <lineage>
        <taxon>Bacteria</taxon>
        <taxon>Pseudomonadati</taxon>
        <taxon>Pseudomonadota</taxon>
        <taxon>Alphaproteobacteria</taxon>
        <taxon>Hyphomicrobiales</taxon>
        <taxon>Aestuariivirgaceae</taxon>
        <taxon>Aestuariivirga</taxon>
    </lineage>
</organism>
<dbReference type="InterPro" id="IPR001516">
    <property type="entry name" value="Proton_antipo_N"/>
</dbReference>
<dbReference type="RefSeq" id="WP_111195618.1">
    <property type="nucleotide sequence ID" value="NZ_QKVK01000001.1"/>
</dbReference>
<feature type="domain" description="NADH:quinone oxidoreductase/Mrp antiporter transmembrane" evidence="9">
    <location>
        <begin position="128"/>
        <end position="345"/>
    </location>
</feature>
<dbReference type="PANTHER" id="PTHR42829">
    <property type="entry name" value="NADH-UBIQUINONE OXIDOREDUCTASE CHAIN 5"/>
    <property type="match status" value="1"/>
</dbReference>
<feature type="transmembrane region" description="Helical" evidence="7">
    <location>
        <begin position="460"/>
        <end position="483"/>
    </location>
</feature>
<evidence type="ECO:0000256" key="5">
    <source>
        <dbReference type="ARBA" id="ARBA00022989"/>
    </source>
</evidence>
<gene>
    <name evidence="7" type="primary">dabB</name>
    <name evidence="11" type="ORF">DK847_00230</name>
</gene>
<feature type="transmembrane region" description="Helical" evidence="7">
    <location>
        <begin position="69"/>
        <end position="95"/>
    </location>
</feature>
<keyword evidence="5 7" id="KW-1133">Transmembrane helix</keyword>
<evidence type="ECO:0000256" key="2">
    <source>
        <dbReference type="ARBA" id="ARBA00022448"/>
    </source>
</evidence>
<dbReference type="GO" id="GO:0012505">
    <property type="term" value="C:endomembrane system"/>
    <property type="evidence" value="ECO:0007669"/>
    <property type="project" value="UniProtKB-SubCell"/>
</dbReference>
<keyword evidence="3 7" id="KW-1003">Cell membrane</keyword>
<dbReference type="GO" id="GO:0015990">
    <property type="term" value="P:electron transport coupled proton transport"/>
    <property type="evidence" value="ECO:0007669"/>
    <property type="project" value="TreeGrafter"/>
</dbReference>
<feature type="transmembrane region" description="Helical" evidence="7">
    <location>
        <begin position="271"/>
        <end position="290"/>
    </location>
</feature>
<feature type="transmembrane region" description="Helical" evidence="7">
    <location>
        <begin position="6"/>
        <end position="24"/>
    </location>
</feature>
<comment type="similarity">
    <text evidence="7">Belongs to the inorganic carbon transporter (TC 9.A.2) DabB family.</text>
</comment>
<comment type="function">
    <text evidence="7">Part of an energy-coupled inorganic carbon pump.</text>
</comment>
<dbReference type="AlphaFoldDB" id="A0A2W2B079"/>
<dbReference type="GO" id="GO:0005886">
    <property type="term" value="C:plasma membrane"/>
    <property type="evidence" value="ECO:0007669"/>
    <property type="project" value="UniProtKB-SubCell"/>
</dbReference>
<feature type="transmembrane region" description="Helical" evidence="7">
    <location>
        <begin position="424"/>
        <end position="445"/>
    </location>
</feature>
<dbReference type="InterPro" id="IPR001750">
    <property type="entry name" value="ND/Mrp_TM"/>
</dbReference>
<keyword evidence="2 7" id="KW-0813">Transport</keyword>
<evidence type="ECO:0000259" key="9">
    <source>
        <dbReference type="Pfam" id="PF00361"/>
    </source>
</evidence>
<reference evidence="12" key="1">
    <citation type="submission" date="2018-06" db="EMBL/GenBank/DDBJ databases">
        <title>Aestuariibacter litoralis strain KCTC 52945T.</title>
        <authorList>
            <person name="Li X."/>
            <person name="Salam N."/>
            <person name="Li J.-L."/>
            <person name="Chen Y.-M."/>
            <person name="Yang Z.-W."/>
            <person name="Zhang L.-Y."/>
            <person name="Han M.-X."/>
            <person name="Xiao M."/>
            <person name="Li W.-J."/>
        </authorList>
    </citation>
    <scope>NUCLEOTIDE SEQUENCE [LARGE SCALE GENOMIC DNA]</scope>
    <source>
        <strain evidence="12">KCTC 52945</strain>
    </source>
</reference>
<dbReference type="GO" id="GO:0008137">
    <property type="term" value="F:NADH dehydrogenase (ubiquinone) activity"/>
    <property type="evidence" value="ECO:0007669"/>
    <property type="project" value="InterPro"/>
</dbReference>
<dbReference type="Proteomes" id="UP000248795">
    <property type="component" value="Unassembled WGS sequence"/>
</dbReference>
<proteinExistence type="inferred from homology"/>
<dbReference type="InterPro" id="IPR046396">
    <property type="entry name" value="Transporter_DabB"/>
</dbReference>
<dbReference type="GO" id="GO:0003954">
    <property type="term" value="F:NADH dehydrogenase activity"/>
    <property type="evidence" value="ECO:0007669"/>
    <property type="project" value="TreeGrafter"/>
</dbReference>